<reference evidence="8 9" key="1">
    <citation type="submission" date="2020-02" db="EMBL/GenBank/DDBJ databases">
        <title>Genome sequence of the type strain DSM 27180 of Arthrobacter silviterrae.</title>
        <authorList>
            <person name="Gao J."/>
            <person name="Sun J."/>
        </authorList>
    </citation>
    <scope>NUCLEOTIDE SEQUENCE [LARGE SCALE GENOMIC DNA]</scope>
    <source>
        <strain evidence="8 9">DSM 27180</strain>
    </source>
</reference>
<keyword evidence="9" id="KW-1185">Reference proteome</keyword>
<protein>
    <recommendedName>
        <fullName evidence="5">Signal peptidase I</fullName>
        <ecNumber evidence="5">3.4.21.89</ecNumber>
    </recommendedName>
</protein>
<gene>
    <name evidence="8" type="ORF">G6N77_08440</name>
</gene>
<comment type="caution">
    <text evidence="8">The sequence shown here is derived from an EMBL/GenBank/DDBJ whole genome shotgun (WGS) entry which is preliminary data.</text>
</comment>
<proteinExistence type="predicted"/>
<keyword evidence="3 6" id="KW-1133">Transmembrane helix</keyword>
<keyword evidence="4 6" id="KW-0472">Membrane</keyword>
<dbReference type="NCBIfam" id="TIGR02228">
    <property type="entry name" value="sigpep_I_arch"/>
    <property type="match status" value="1"/>
</dbReference>
<evidence type="ECO:0000256" key="2">
    <source>
        <dbReference type="ARBA" id="ARBA00022692"/>
    </source>
</evidence>
<dbReference type="InterPro" id="IPR001733">
    <property type="entry name" value="Peptidase_S26B"/>
</dbReference>
<dbReference type="GO" id="GO:0009003">
    <property type="term" value="F:signal peptidase activity"/>
    <property type="evidence" value="ECO:0007669"/>
    <property type="project" value="UniProtKB-EC"/>
</dbReference>
<keyword evidence="2 6" id="KW-0812">Transmembrane</keyword>
<dbReference type="PANTHER" id="PTHR10806:SF6">
    <property type="entry name" value="SIGNAL PEPTIDASE COMPLEX CATALYTIC SUBUNIT SEC11"/>
    <property type="match status" value="1"/>
</dbReference>
<dbReference type="RefSeq" id="WP_165181584.1">
    <property type="nucleotide sequence ID" value="NZ_JAAKZI010000011.1"/>
</dbReference>
<dbReference type="Pfam" id="PF10502">
    <property type="entry name" value="Peptidase_S26"/>
    <property type="match status" value="1"/>
</dbReference>
<comment type="subcellular location">
    <subcellularLocation>
        <location evidence="1">Membrane</location>
    </subcellularLocation>
</comment>
<keyword evidence="8" id="KW-0378">Hydrolase</keyword>
<dbReference type="CDD" id="cd06530">
    <property type="entry name" value="S26_SPase_I"/>
    <property type="match status" value="1"/>
</dbReference>
<evidence type="ECO:0000259" key="7">
    <source>
        <dbReference type="Pfam" id="PF10502"/>
    </source>
</evidence>
<feature type="transmembrane region" description="Helical" evidence="6">
    <location>
        <begin position="141"/>
        <end position="159"/>
    </location>
</feature>
<dbReference type="EC" id="3.4.21.89" evidence="5"/>
<dbReference type="InterPro" id="IPR036286">
    <property type="entry name" value="LexA/Signal_pep-like_sf"/>
</dbReference>
<evidence type="ECO:0000256" key="3">
    <source>
        <dbReference type="ARBA" id="ARBA00022989"/>
    </source>
</evidence>
<dbReference type="InterPro" id="IPR019533">
    <property type="entry name" value="Peptidase_S26"/>
</dbReference>
<feature type="domain" description="Peptidase S26" evidence="7">
    <location>
        <begin position="12"/>
        <end position="87"/>
    </location>
</feature>
<evidence type="ECO:0000256" key="6">
    <source>
        <dbReference type="SAM" id="Phobius"/>
    </source>
</evidence>
<accession>A0ABX0DDL6</accession>
<evidence type="ECO:0000313" key="8">
    <source>
        <dbReference type="EMBL" id="NGN83485.1"/>
    </source>
</evidence>
<evidence type="ECO:0000256" key="5">
    <source>
        <dbReference type="NCBIfam" id="TIGR02228"/>
    </source>
</evidence>
<evidence type="ECO:0000256" key="1">
    <source>
        <dbReference type="ARBA" id="ARBA00004370"/>
    </source>
</evidence>
<evidence type="ECO:0000313" key="9">
    <source>
        <dbReference type="Proteomes" id="UP000479226"/>
    </source>
</evidence>
<sequence>MTTGRIAGFLLFIVAALAALVLVVGPAATGSQTYTVLTNSMAPKYAPGTFLVVKPTPFNELKVGDIVTYQLESGKPAVISHRIIAVGTTQAGERVLTTKGDNNALADPSPVHAPQLRGKLLYAVPYVGFAANLLGQTNRGALVPVLAAGLIGFGLLNLVQGVRGRAKRRSKAVSAARRQSPDSVDA</sequence>
<name>A0ABX0DDL6_9MICC</name>
<dbReference type="EMBL" id="JAAKZI010000011">
    <property type="protein sequence ID" value="NGN83485.1"/>
    <property type="molecule type" value="Genomic_DNA"/>
</dbReference>
<dbReference type="PANTHER" id="PTHR10806">
    <property type="entry name" value="SIGNAL PEPTIDASE COMPLEX CATALYTIC SUBUNIT SEC11"/>
    <property type="match status" value="1"/>
</dbReference>
<dbReference type="Proteomes" id="UP000479226">
    <property type="component" value="Unassembled WGS sequence"/>
</dbReference>
<evidence type="ECO:0000256" key="4">
    <source>
        <dbReference type="ARBA" id="ARBA00023136"/>
    </source>
</evidence>
<organism evidence="8 9">
    <name type="scientific">Arthrobacter silviterrae</name>
    <dbReference type="NCBI Taxonomy" id="2026658"/>
    <lineage>
        <taxon>Bacteria</taxon>
        <taxon>Bacillati</taxon>
        <taxon>Actinomycetota</taxon>
        <taxon>Actinomycetes</taxon>
        <taxon>Micrococcales</taxon>
        <taxon>Micrococcaceae</taxon>
        <taxon>Arthrobacter</taxon>
    </lineage>
</organism>
<dbReference type="SUPFAM" id="SSF51306">
    <property type="entry name" value="LexA/Signal peptidase"/>
    <property type="match status" value="1"/>
</dbReference>